<name>A0ABU0LJK1_XANAG</name>
<evidence type="ECO:0000313" key="1">
    <source>
        <dbReference type="EMBL" id="MDQ0507309.1"/>
    </source>
</evidence>
<dbReference type="PROSITE" id="PS51318">
    <property type="entry name" value="TAT"/>
    <property type="match status" value="1"/>
</dbReference>
<sequence length="314" mass="33168">MKDLHLSRRGFLVASAGAAATGLLGQAAFAAAPIRIGVGSDPVFVAFYLAAHEKLFAAEGVDAVLQLYADGGEAMNALVAQQVDLAAAAEPTNLVRLGRADLRPLAVVYQSGRYVKLVLGPKVKSPKDIKRFGIVPGSISEYCAGLTLAAEGLDPTTVTMVPSGPPELPALLARGDIDAFFAWEPWPANAVAQGGRVALTSKDVGYTDTIWLTASAAILKSDPAGLQGILRALAKASEIARTEPERAAAAVKAVTRIPVETSLKAFKDMTPLVRDFTPEDLKSYDGIAKFLADHKVTKEVVHYREALQIGFYKG</sequence>
<accession>A0ABU0LJK1</accession>
<dbReference type="SUPFAM" id="SSF53850">
    <property type="entry name" value="Periplasmic binding protein-like II"/>
    <property type="match status" value="1"/>
</dbReference>
<organism evidence="1 2">
    <name type="scientific">Xanthobacter agilis</name>
    <dbReference type="NCBI Taxonomy" id="47492"/>
    <lineage>
        <taxon>Bacteria</taxon>
        <taxon>Pseudomonadati</taxon>
        <taxon>Pseudomonadota</taxon>
        <taxon>Alphaproteobacteria</taxon>
        <taxon>Hyphomicrobiales</taxon>
        <taxon>Xanthobacteraceae</taxon>
        <taxon>Xanthobacter</taxon>
    </lineage>
</organism>
<proteinExistence type="predicted"/>
<dbReference type="Proteomes" id="UP001241747">
    <property type="component" value="Unassembled WGS sequence"/>
</dbReference>
<dbReference type="RefSeq" id="WP_272904330.1">
    <property type="nucleotide sequence ID" value="NZ_JAUSVY010000016.1"/>
</dbReference>
<dbReference type="PANTHER" id="PTHR30024">
    <property type="entry name" value="ALIPHATIC SULFONATES-BINDING PROTEIN-RELATED"/>
    <property type="match status" value="1"/>
</dbReference>
<dbReference type="EMBL" id="JAUSVY010000016">
    <property type="protein sequence ID" value="MDQ0507309.1"/>
    <property type="molecule type" value="Genomic_DNA"/>
</dbReference>
<gene>
    <name evidence="1" type="ORF">QOZ94_004132</name>
</gene>
<dbReference type="InterPro" id="IPR006311">
    <property type="entry name" value="TAT_signal"/>
</dbReference>
<protein>
    <submittedName>
        <fullName evidence="1">NitT/TauT family transport system substrate-binding protein</fullName>
    </submittedName>
</protein>
<keyword evidence="2" id="KW-1185">Reference proteome</keyword>
<dbReference type="Gene3D" id="3.40.190.10">
    <property type="entry name" value="Periplasmic binding protein-like II"/>
    <property type="match status" value="2"/>
</dbReference>
<evidence type="ECO:0000313" key="2">
    <source>
        <dbReference type="Proteomes" id="UP001241747"/>
    </source>
</evidence>
<reference evidence="1 2" key="1">
    <citation type="submission" date="2023-07" db="EMBL/GenBank/DDBJ databases">
        <title>Genomic Encyclopedia of Type Strains, Phase IV (KMG-IV): sequencing the most valuable type-strain genomes for metagenomic binning, comparative biology and taxonomic classification.</title>
        <authorList>
            <person name="Goeker M."/>
        </authorList>
    </citation>
    <scope>NUCLEOTIDE SEQUENCE [LARGE SCALE GENOMIC DNA]</scope>
    <source>
        <strain evidence="1 2">DSM 3770</strain>
    </source>
</reference>
<comment type="caution">
    <text evidence="1">The sequence shown here is derived from an EMBL/GenBank/DDBJ whole genome shotgun (WGS) entry which is preliminary data.</text>
</comment>
<dbReference type="Pfam" id="PF13379">
    <property type="entry name" value="NMT1_2"/>
    <property type="match status" value="1"/>
</dbReference>